<accession>A0AAW5LG37</accession>
<evidence type="ECO:0000313" key="2">
    <source>
        <dbReference type="Proteomes" id="UP001204068"/>
    </source>
</evidence>
<dbReference type="RefSeq" id="WP_218697138.1">
    <property type="nucleotide sequence ID" value="NZ_CP064868.1"/>
</dbReference>
<sequence>MNLSKDIDRILEMHKTYPKHDVSFVSIGNQYQKAIVRVFKTQNNIKRNILKLAQEFRKKTGKSANWVKIDFVIEEEVIDFDILKDDLINTRRNYIDYGIALDDNWEYAFLSDEINANAFVRPSKDKKSFILSEDNINNYLKKYKGIKVRYSHQQYEGESVRKFYAKGYIIEDNDVYALDERGYTKGLREIDNLSNEIDMMIEHSTHYLSNEIGEDGKYHYGYFPHFDKNIAFYNNLRHSSSTYALIEGLTYLNEDITIAEKAIDYLINHYLYETDGLGHIFDDTKNVNEIKLGQNAAFIFAICEYLKHNPNKKEYLEAAQKVARGIETMIGEDAKTVHVINYPELTVKEQYRIIYYDGEAALALLRLYQIDHNEKWLNIVKNLFERFIQKDYWKYHDHWLGYCTNELVQIDPQEKYFKFGIQNVSSYLDYMYQRETTFPTFLEMLMTTYHLVEYAKESGYESLVEQHLDEKKFIATIHKRADYQRTGFFYPEVAMYFKNPSRILHSFFIKHHGYRVRIDDIEHYLSGYVQYQKVFKG</sequence>
<protein>
    <submittedName>
        <fullName evidence="1">Poly(Glycerol-phosphate) alpha-glucosyltransferase</fullName>
    </submittedName>
</protein>
<proteinExistence type="predicted"/>
<dbReference type="Proteomes" id="UP001204068">
    <property type="component" value="Unassembled WGS sequence"/>
</dbReference>
<organism evidence="1 2">
    <name type="scientific">Mammaliicoccus sciuri</name>
    <name type="common">Staphylococcus sciuri</name>
    <dbReference type="NCBI Taxonomy" id="1296"/>
    <lineage>
        <taxon>Bacteria</taxon>
        <taxon>Bacillati</taxon>
        <taxon>Bacillota</taxon>
        <taxon>Bacilli</taxon>
        <taxon>Bacillales</taxon>
        <taxon>Staphylococcaceae</taxon>
        <taxon>Mammaliicoccus</taxon>
    </lineage>
</organism>
<evidence type="ECO:0000313" key="1">
    <source>
        <dbReference type="EMBL" id="MCQ9303792.1"/>
    </source>
</evidence>
<dbReference type="AlphaFoldDB" id="A0AAW5LG37"/>
<reference evidence="1" key="1">
    <citation type="submission" date="2022-07" db="EMBL/GenBank/DDBJ databases">
        <title>Bacterial species isolated from the porcine tonsil microbiota.</title>
        <authorList>
            <person name="Oliveira I.M.F."/>
        </authorList>
    </citation>
    <scope>NUCLEOTIDE SEQUENCE</scope>
    <source>
        <strain evidence="1">8QC2O2</strain>
    </source>
</reference>
<gene>
    <name evidence="1" type="ORF">NQ032_09295</name>
</gene>
<name>A0AAW5LG37_MAMSC</name>
<comment type="caution">
    <text evidence="1">The sequence shown here is derived from an EMBL/GenBank/DDBJ whole genome shotgun (WGS) entry which is preliminary data.</text>
</comment>
<dbReference type="EMBL" id="JANILD010000004">
    <property type="protein sequence ID" value="MCQ9303792.1"/>
    <property type="molecule type" value="Genomic_DNA"/>
</dbReference>